<evidence type="ECO:0000256" key="2">
    <source>
        <dbReference type="ARBA" id="ARBA00023239"/>
    </source>
</evidence>
<accession>A0ABY1PC00</accession>
<protein>
    <submittedName>
        <fullName evidence="5">4-hydroxy-2-oxoheptanedioate aldolase</fullName>
    </submittedName>
</protein>
<evidence type="ECO:0000259" key="4">
    <source>
        <dbReference type="Pfam" id="PF03328"/>
    </source>
</evidence>
<keyword evidence="1" id="KW-0479">Metal-binding</keyword>
<comment type="catalytic activity">
    <reaction evidence="3">
        <text>D-glyceraldehyde + pyruvate = 2-dehydro-3-deoxy-L-galactonate</text>
        <dbReference type="Rhea" id="RHEA:80055"/>
        <dbReference type="ChEBI" id="CHEBI:15361"/>
        <dbReference type="ChEBI" id="CHEBI:17378"/>
        <dbReference type="ChEBI" id="CHEBI:75545"/>
    </reaction>
</comment>
<keyword evidence="2" id="KW-0456">Lyase</keyword>
<dbReference type="InterPro" id="IPR040442">
    <property type="entry name" value="Pyrv_kinase-like_dom_sf"/>
</dbReference>
<dbReference type="PANTHER" id="PTHR30502:SF4">
    <property type="entry name" value="5-KETO-4-DEOXY-D-GLUCARATE ALDOLASE"/>
    <property type="match status" value="1"/>
</dbReference>
<organism evidence="5 6">
    <name type="scientific">Shimia sagamensis</name>
    <dbReference type="NCBI Taxonomy" id="1566352"/>
    <lineage>
        <taxon>Bacteria</taxon>
        <taxon>Pseudomonadati</taxon>
        <taxon>Pseudomonadota</taxon>
        <taxon>Alphaproteobacteria</taxon>
        <taxon>Rhodobacterales</taxon>
        <taxon>Roseobacteraceae</taxon>
    </lineage>
</organism>
<keyword evidence="6" id="KW-1185">Reference proteome</keyword>
<dbReference type="PANTHER" id="PTHR30502">
    <property type="entry name" value="2-KETO-3-DEOXY-L-RHAMNONATE ALDOLASE"/>
    <property type="match status" value="1"/>
</dbReference>
<evidence type="ECO:0000256" key="1">
    <source>
        <dbReference type="ARBA" id="ARBA00022723"/>
    </source>
</evidence>
<dbReference type="InterPro" id="IPR005000">
    <property type="entry name" value="Aldolase/citrate-lyase_domain"/>
</dbReference>
<evidence type="ECO:0000256" key="3">
    <source>
        <dbReference type="ARBA" id="ARBA00045074"/>
    </source>
</evidence>
<dbReference type="Gene3D" id="3.20.20.60">
    <property type="entry name" value="Phosphoenolpyruvate-binding domains"/>
    <property type="match status" value="1"/>
</dbReference>
<dbReference type="InterPro" id="IPR015813">
    <property type="entry name" value="Pyrv/PenolPyrv_kinase-like_dom"/>
</dbReference>
<dbReference type="RefSeq" id="WP_283427269.1">
    <property type="nucleotide sequence ID" value="NZ_FXTY01000007.1"/>
</dbReference>
<name>A0ABY1PC00_9RHOB</name>
<dbReference type="EMBL" id="FXTY01000007">
    <property type="protein sequence ID" value="SMP30856.1"/>
    <property type="molecule type" value="Genomic_DNA"/>
</dbReference>
<dbReference type="Proteomes" id="UP001157961">
    <property type="component" value="Unassembled WGS sequence"/>
</dbReference>
<reference evidence="5 6" key="1">
    <citation type="submission" date="2017-05" db="EMBL/GenBank/DDBJ databases">
        <authorList>
            <person name="Varghese N."/>
            <person name="Submissions S."/>
        </authorList>
    </citation>
    <scope>NUCLEOTIDE SEQUENCE [LARGE SCALE GENOMIC DNA]</scope>
    <source>
        <strain evidence="5 6">DSM 29734</strain>
    </source>
</reference>
<dbReference type="Pfam" id="PF03328">
    <property type="entry name" value="HpcH_HpaI"/>
    <property type="match status" value="1"/>
</dbReference>
<dbReference type="InterPro" id="IPR050251">
    <property type="entry name" value="HpcH-HpaI_aldolase"/>
</dbReference>
<feature type="domain" description="HpcH/HpaI aldolase/citrate lyase" evidence="4">
    <location>
        <begin position="17"/>
        <end position="242"/>
    </location>
</feature>
<sequence>MVQSNPFLTAIREGKPQIGLWVSLGDPLTTEVVAGAGYDWLLLDMEHGAGELSDVQAQMQVIKGYDSTAIVRPDWNDPVKVKRLMDMGAPGLLFPMVQNAEEAAAAVAATRYPPKGMRGYGGTTRATGFGRDKSYTSTVDDQTAVLVQVESLQALDNVEAIATTDGVDGVFFGPADIAADMGYLGQAMHDDVWAKILPAAMRLISKKIPVGTLVRDVDFARRLLGAGFTLVACGSDAGLLARAADTLLEDVKAP</sequence>
<gene>
    <name evidence="5" type="ORF">SAMN06265373_107166</name>
</gene>
<evidence type="ECO:0000313" key="5">
    <source>
        <dbReference type="EMBL" id="SMP30856.1"/>
    </source>
</evidence>
<comment type="caution">
    <text evidence="5">The sequence shown here is derived from an EMBL/GenBank/DDBJ whole genome shotgun (WGS) entry which is preliminary data.</text>
</comment>
<proteinExistence type="predicted"/>
<evidence type="ECO:0000313" key="6">
    <source>
        <dbReference type="Proteomes" id="UP001157961"/>
    </source>
</evidence>
<dbReference type="SUPFAM" id="SSF51621">
    <property type="entry name" value="Phosphoenolpyruvate/pyruvate domain"/>
    <property type="match status" value="1"/>
</dbReference>